<dbReference type="SUPFAM" id="SSF48350">
    <property type="entry name" value="GTPase activation domain, GAP"/>
    <property type="match status" value="1"/>
</dbReference>
<protein>
    <recommendedName>
        <fullName evidence="2">Rho-GAP domain-containing protein</fullName>
    </recommendedName>
</protein>
<feature type="compositionally biased region" description="Pro residues" evidence="1">
    <location>
        <begin position="392"/>
        <end position="406"/>
    </location>
</feature>
<dbReference type="PANTHER" id="PTHR12783">
    <property type="entry name" value="RALA BINDING PROTEIN 1 RALBP1"/>
    <property type="match status" value="1"/>
</dbReference>
<sequence length="710" mass="78432">MATILVQFTLRQQLSSALPGDHQVQDWNRDVQAASHTHGSASSAARDCYKPPPPLHPDLPDLPDLDPHQEDADTNADVDADLLDPTLSHQQRYMRALIKYSEGGMREVVDDIDATTDDSDETGGEDGNNRKDPRGFPSGRERRRKRGSRSRSRSLSGLSVTPRDGSLQVSHRISRIPYTQQGGVPELMPDQEDLVSPSTPHAMPTTPNPVDEPVQSLSFASIPKLELPTFTDSDTDGEAVRVRSRRSSEPADALSMIREEDEPLPPIPTGHTSGKYSLDMPRGRGTTKRARDYQEVSLASSTRSVRSVLSVSSLETTTTNASSSGGQPRNSSLRSQRQTSGMGLFSRLRNSVRSTRNMAEEEFIEKRSLTPYELSMSTEQKEREEAGGDTTPVPPLPHHAPPPPPSSSAASNAYSRPFSSAESTRKLKKPKRLMRLRERDEPDEGPTKGSVFGMDLSESIRVAPMRIRISHKGRSTSYRTFPISVYKCIQFIRSKDCADATLFSNPGDAFNVAELKSIFTTGPDYGESFSFTSTDYTVYDAARLITIYLSELPKPLVSNSVLKSWVLLARQQGAIEPPCPQRIDMGLDFWAEALNRLPMANRNLVKELLNMFAEILMPLAQSATDAAGPNKSTVIKEADARHFSAAISRALFHSDETQTMKNAVHPTLALAFIIGERGKYLDSLGASNKGKRESNMFLPSTKEMMQWKKQ</sequence>
<feature type="domain" description="Rho-GAP" evidence="2">
    <location>
        <begin position="467"/>
        <end position="681"/>
    </location>
</feature>
<comment type="caution">
    <text evidence="3">The sequence shown here is derived from an EMBL/GenBank/DDBJ whole genome shotgun (WGS) entry which is preliminary data.</text>
</comment>
<gene>
    <name evidence="3" type="ORF">B0T17DRAFT_308251</name>
</gene>
<feature type="compositionally biased region" description="Polar residues" evidence="1">
    <location>
        <begin position="320"/>
        <end position="341"/>
    </location>
</feature>
<dbReference type="Pfam" id="PF00620">
    <property type="entry name" value="RhoGAP"/>
    <property type="match status" value="1"/>
</dbReference>
<dbReference type="EMBL" id="JAULSR010000004">
    <property type="protein sequence ID" value="KAK0621972.1"/>
    <property type="molecule type" value="Genomic_DNA"/>
</dbReference>
<proteinExistence type="predicted"/>
<evidence type="ECO:0000259" key="2">
    <source>
        <dbReference type="PROSITE" id="PS50238"/>
    </source>
</evidence>
<feature type="region of interest" description="Disordered" evidence="1">
    <location>
        <begin position="370"/>
        <end position="452"/>
    </location>
</feature>
<dbReference type="GO" id="GO:0007264">
    <property type="term" value="P:small GTPase-mediated signal transduction"/>
    <property type="evidence" value="ECO:0007669"/>
    <property type="project" value="InterPro"/>
</dbReference>
<feature type="compositionally biased region" description="Polar residues" evidence="1">
    <location>
        <begin position="167"/>
        <end position="182"/>
    </location>
</feature>
<evidence type="ECO:0000313" key="3">
    <source>
        <dbReference type="EMBL" id="KAK0621972.1"/>
    </source>
</evidence>
<dbReference type="InterPro" id="IPR008936">
    <property type="entry name" value="Rho_GTPase_activation_prot"/>
</dbReference>
<dbReference type="PANTHER" id="PTHR12783:SF5">
    <property type="entry name" value="RALA-BINDING PROTEIN 1"/>
    <property type="match status" value="1"/>
</dbReference>
<feature type="region of interest" description="Disordered" evidence="1">
    <location>
        <begin position="32"/>
        <end position="73"/>
    </location>
</feature>
<organism evidence="3 4">
    <name type="scientific">Bombardia bombarda</name>
    <dbReference type="NCBI Taxonomy" id="252184"/>
    <lineage>
        <taxon>Eukaryota</taxon>
        <taxon>Fungi</taxon>
        <taxon>Dikarya</taxon>
        <taxon>Ascomycota</taxon>
        <taxon>Pezizomycotina</taxon>
        <taxon>Sordariomycetes</taxon>
        <taxon>Sordariomycetidae</taxon>
        <taxon>Sordariales</taxon>
        <taxon>Lasiosphaeriaceae</taxon>
        <taxon>Bombardia</taxon>
    </lineage>
</organism>
<feature type="compositionally biased region" description="Basic residues" evidence="1">
    <location>
        <begin position="141"/>
        <end position="152"/>
    </location>
</feature>
<name>A0AA39WV16_9PEZI</name>
<feature type="region of interest" description="Disordered" evidence="1">
    <location>
        <begin position="113"/>
        <end position="210"/>
    </location>
</feature>
<accession>A0AA39WV16</accession>
<dbReference type="GO" id="GO:0005096">
    <property type="term" value="F:GTPase activator activity"/>
    <property type="evidence" value="ECO:0007669"/>
    <property type="project" value="InterPro"/>
</dbReference>
<feature type="region of interest" description="Disordered" evidence="1">
    <location>
        <begin position="228"/>
        <end position="353"/>
    </location>
</feature>
<dbReference type="SMART" id="SM00324">
    <property type="entry name" value="RhoGAP"/>
    <property type="match status" value="1"/>
</dbReference>
<evidence type="ECO:0000313" key="4">
    <source>
        <dbReference type="Proteomes" id="UP001174934"/>
    </source>
</evidence>
<feature type="compositionally biased region" description="Basic and acidic residues" evidence="1">
    <location>
        <begin position="238"/>
        <end position="249"/>
    </location>
</feature>
<dbReference type="GO" id="GO:0031267">
    <property type="term" value="F:small GTPase binding"/>
    <property type="evidence" value="ECO:0007669"/>
    <property type="project" value="InterPro"/>
</dbReference>
<dbReference type="Gene3D" id="1.10.555.10">
    <property type="entry name" value="Rho GTPase activation protein"/>
    <property type="match status" value="1"/>
</dbReference>
<dbReference type="AlphaFoldDB" id="A0AA39WV16"/>
<feature type="compositionally biased region" description="Low complexity" evidence="1">
    <location>
        <begin position="407"/>
        <end position="417"/>
    </location>
</feature>
<dbReference type="PROSITE" id="PS50238">
    <property type="entry name" value="RHOGAP"/>
    <property type="match status" value="1"/>
</dbReference>
<feature type="compositionally biased region" description="Low complexity" evidence="1">
    <location>
        <begin position="33"/>
        <end position="45"/>
    </location>
</feature>
<dbReference type="Proteomes" id="UP001174934">
    <property type="component" value="Unassembled WGS sequence"/>
</dbReference>
<feature type="compositionally biased region" description="Low complexity" evidence="1">
    <location>
        <begin position="296"/>
        <end position="319"/>
    </location>
</feature>
<dbReference type="InterPro" id="IPR039767">
    <property type="entry name" value="RALBP1"/>
</dbReference>
<feature type="compositionally biased region" description="Acidic residues" evidence="1">
    <location>
        <begin position="113"/>
        <end position="124"/>
    </location>
</feature>
<keyword evidence="4" id="KW-1185">Reference proteome</keyword>
<dbReference type="InterPro" id="IPR000198">
    <property type="entry name" value="RhoGAP_dom"/>
</dbReference>
<evidence type="ECO:0000256" key="1">
    <source>
        <dbReference type="SAM" id="MobiDB-lite"/>
    </source>
</evidence>
<reference evidence="3" key="1">
    <citation type="submission" date="2023-06" db="EMBL/GenBank/DDBJ databases">
        <title>Genome-scale phylogeny and comparative genomics of the fungal order Sordariales.</title>
        <authorList>
            <consortium name="Lawrence Berkeley National Laboratory"/>
            <person name="Hensen N."/>
            <person name="Bonometti L."/>
            <person name="Westerberg I."/>
            <person name="Brannstrom I.O."/>
            <person name="Guillou S."/>
            <person name="Cros-Aarteil S."/>
            <person name="Calhoun S."/>
            <person name="Haridas S."/>
            <person name="Kuo A."/>
            <person name="Mondo S."/>
            <person name="Pangilinan J."/>
            <person name="Riley R."/>
            <person name="LaButti K."/>
            <person name="Andreopoulos B."/>
            <person name="Lipzen A."/>
            <person name="Chen C."/>
            <person name="Yanf M."/>
            <person name="Daum C."/>
            <person name="Ng V."/>
            <person name="Clum A."/>
            <person name="Steindorff A."/>
            <person name="Ohm R."/>
            <person name="Martin F."/>
            <person name="Silar P."/>
            <person name="Natvig D."/>
            <person name="Lalanne C."/>
            <person name="Gautier V."/>
            <person name="Ament-velasquez S.L."/>
            <person name="Kruys A."/>
            <person name="Hutchinson M.I."/>
            <person name="Powell A.J."/>
            <person name="Barry K."/>
            <person name="Miller A.N."/>
            <person name="Grigoriev I.V."/>
            <person name="Debuchy R."/>
            <person name="Gladieux P."/>
            <person name="Thoren M.H."/>
            <person name="Johannesson H."/>
        </authorList>
    </citation>
    <scope>NUCLEOTIDE SEQUENCE</scope>
    <source>
        <strain evidence="3">SMH3391-2</strain>
    </source>
</reference>